<evidence type="ECO:0000256" key="1">
    <source>
        <dbReference type="SAM" id="MobiDB-lite"/>
    </source>
</evidence>
<accession>A0A423PI23</accession>
<sequence length="263" mass="28826">MPHLVTHRPRLARPGSTDTRDTGNHVWQTINAYSYKLGGLCFVAGSVFFFPSLAAYIAVGDWLFFAGSLLYLLVTGHDLLEVHQYWRAHPTHTGADTIERIAAWSYVLGTLAFVAGSLCFLPSLEWIAAGAVCFIIGSIAFIVGGLVNVLQVVEAPSLLYMQLFNVTVALFLIGSALFTVASIPYLWQLADPADTTITRFAAAQFVTGSLLFFVGGVVTYYRGLVGNKLAAWCRAGGMETAFIHLLRDEIQEKSRIKARDTKR</sequence>
<feature type="domain" description="YrhK" evidence="3">
    <location>
        <begin position="25"/>
        <end position="80"/>
    </location>
</feature>
<evidence type="ECO:0000259" key="3">
    <source>
        <dbReference type="Pfam" id="PF14145"/>
    </source>
</evidence>
<reference evidence="4 5" key="1">
    <citation type="submission" date="2013-10" db="EMBL/GenBank/DDBJ databases">
        <title>Salinisphaera japonica YTM-1 Genome Sequencing.</title>
        <authorList>
            <person name="Lai Q."/>
            <person name="Li C."/>
            <person name="Shao Z."/>
        </authorList>
    </citation>
    <scope>NUCLEOTIDE SEQUENCE [LARGE SCALE GENOMIC DNA]</scope>
    <source>
        <strain evidence="4 5">YTM-1</strain>
    </source>
</reference>
<name>A0A423PI23_9GAMM</name>
<comment type="caution">
    <text evidence="4">The sequence shown here is derived from an EMBL/GenBank/DDBJ whole genome shotgun (WGS) entry which is preliminary data.</text>
</comment>
<dbReference type="EMBL" id="AYKG01000052">
    <property type="protein sequence ID" value="ROO25204.1"/>
    <property type="molecule type" value="Genomic_DNA"/>
</dbReference>
<evidence type="ECO:0000313" key="4">
    <source>
        <dbReference type="EMBL" id="ROO25204.1"/>
    </source>
</evidence>
<dbReference type="RefSeq" id="WP_123659129.1">
    <property type="nucleotide sequence ID" value="NZ_AYKG01000052.1"/>
</dbReference>
<feature type="transmembrane region" description="Helical" evidence="2">
    <location>
        <begin position="199"/>
        <end position="221"/>
    </location>
</feature>
<keyword evidence="2" id="KW-0472">Membrane</keyword>
<dbReference type="Proteomes" id="UP000285310">
    <property type="component" value="Unassembled WGS sequence"/>
</dbReference>
<dbReference type="Pfam" id="PF14145">
    <property type="entry name" value="YrhK"/>
    <property type="match status" value="2"/>
</dbReference>
<keyword evidence="2" id="KW-0812">Transmembrane</keyword>
<feature type="transmembrane region" description="Helical" evidence="2">
    <location>
        <begin position="127"/>
        <end position="151"/>
    </location>
</feature>
<proteinExistence type="predicted"/>
<dbReference type="InParanoid" id="A0A423PI23"/>
<feature type="transmembrane region" description="Helical" evidence="2">
    <location>
        <begin position="101"/>
        <end position="121"/>
    </location>
</feature>
<dbReference type="AlphaFoldDB" id="A0A423PI23"/>
<dbReference type="OrthoDB" id="5862062at2"/>
<protein>
    <recommendedName>
        <fullName evidence="3">YrhK domain-containing protein</fullName>
    </recommendedName>
</protein>
<evidence type="ECO:0000256" key="2">
    <source>
        <dbReference type="SAM" id="Phobius"/>
    </source>
</evidence>
<gene>
    <name evidence="4" type="ORF">SAJA_13365</name>
</gene>
<keyword evidence="2" id="KW-1133">Transmembrane helix</keyword>
<evidence type="ECO:0000313" key="5">
    <source>
        <dbReference type="Proteomes" id="UP000285310"/>
    </source>
</evidence>
<feature type="region of interest" description="Disordered" evidence="1">
    <location>
        <begin position="1"/>
        <end position="20"/>
    </location>
</feature>
<feature type="transmembrane region" description="Helical" evidence="2">
    <location>
        <begin position="163"/>
        <end position="187"/>
    </location>
</feature>
<feature type="domain" description="YrhK" evidence="3">
    <location>
        <begin position="102"/>
        <end position="151"/>
    </location>
</feature>
<feature type="compositionally biased region" description="Basic residues" evidence="1">
    <location>
        <begin position="1"/>
        <end position="11"/>
    </location>
</feature>
<feature type="transmembrane region" description="Helical" evidence="2">
    <location>
        <begin position="62"/>
        <end position="80"/>
    </location>
</feature>
<keyword evidence="5" id="KW-1185">Reference proteome</keyword>
<organism evidence="4 5">
    <name type="scientific">Salinisphaera japonica YTM-1</name>
    <dbReference type="NCBI Taxonomy" id="1209778"/>
    <lineage>
        <taxon>Bacteria</taxon>
        <taxon>Pseudomonadati</taxon>
        <taxon>Pseudomonadota</taxon>
        <taxon>Gammaproteobacteria</taxon>
        <taxon>Salinisphaerales</taxon>
        <taxon>Salinisphaeraceae</taxon>
        <taxon>Salinisphaera</taxon>
    </lineage>
</organism>
<feature type="transmembrane region" description="Helical" evidence="2">
    <location>
        <begin position="37"/>
        <end position="56"/>
    </location>
</feature>
<dbReference type="InterPro" id="IPR025424">
    <property type="entry name" value="YrhK_domain"/>
</dbReference>